<feature type="compositionally biased region" description="Polar residues" evidence="1">
    <location>
        <begin position="1"/>
        <end position="11"/>
    </location>
</feature>
<dbReference type="Pfam" id="PF00534">
    <property type="entry name" value="Glycos_transf_1"/>
    <property type="match status" value="1"/>
</dbReference>
<dbReference type="EC" id="2.4.-.-" evidence="3"/>
<keyword evidence="3" id="KW-0946">Virion</keyword>
<dbReference type="PANTHER" id="PTHR12526:SF638">
    <property type="entry name" value="SPORE COAT PROTEIN SA"/>
    <property type="match status" value="1"/>
</dbReference>
<reference evidence="3 4" key="1">
    <citation type="submission" date="2018-06" db="EMBL/GenBank/DDBJ databases">
        <authorList>
            <consortium name="Pathogen Informatics"/>
            <person name="Doyle S."/>
        </authorList>
    </citation>
    <scope>NUCLEOTIDE SEQUENCE [LARGE SCALE GENOMIC DNA]</scope>
    <source>
        <strain evidence="3 4">NCTC12722</strain>
    </source>
</reference>
<dbReference type="RefSeq" id="WP_002715862.1">
    <property type="nucleotide sequence ID" value="NZ_UFSI01000001.1"/>
</dbReference>
<proteinExistence type="predicted"/>
<accession>A0A380WA97</accession>
<keyword evidence="3" id="KW-0167">Capsid protein</keyword>
<evidence type="ECO:0000256" key="1">
    <source>
        <dbReference type="SAM" id="MobiDB-lite"/>
    </source>
</evidence>
<feature type="domain" description="Glycosyl transferase family 1" evidence="2">
    <location>
        <begin position="231"/>
        <end position="394"/>
    </location>
</feature>
<dbReference type="Proteomes" id="UP000254343">
    <property type="component" value="Unassembled WGS sequence"/>
</dbReference>
<dbReference type="PANTHER" id="PTHR12526">
    <property type="entry name" value="GLYCOSYLTRANSFERASE"/>
    <property type="match status" value="1"/>
</dbReference>
<evidence type="ECO:0000313" key="4">
    <source>
        <dbReference type="Proteomes" id="UP000254343"/>
    </source>
</evidence>
<dbReference type="GO" id="GO:0016757">
    <property type="term" value="F:glycosyltransferase activity"/>
    <property type="evidence" value="ECO:0007669"/>
    <property type="project" value="UniProtKB-KW"/>
</dbReference>
<dbReference type="OrthoDB" id="9790710at2"/>
<evidence type="ECO:0000313" key="3">
    <source>
        <dbReference type="EMBL" id="SUU85037.1"/>
    </source>
</evidence>
<dbReference type="SUPFAM" id="SSF53756">
    <property type="entry name" value="UDP-Glycosyltransferase/glycogen phosphorylase"/>
    <property type="match status" value="1"/>
</dbReference>
<keyword evidence="3" id="KW-0328">Glycosyltransferase</keyword>
<protein>
    <submittedName>
        <fullName evidence="3">Spore coat protein SA</fullName>
        <ecNumber evidence="3">2.4.-.-</ecNumber>
    </submittedName>
</protein>
<dbReference type="AlphaFoldDB" id="A0A380WA97"/>
<dbReference type="CDD" id="cd03808">
    <property type="entry name" value="GT4_CapM-like"/>
    <property type="match status" value="1"/>
</dbReference>
<dbReference type="Gene3D" id="3.40.50.2000">
    <property type="entry name" value="Glycogen Phosphorylase B"/>
    <property type="match status" value="2"/>
</dbReference>
<dbReference type="EMBL" id="UIGB01000001">
    <property type="protein sequence ID" value="SUU85037.1"/>
    <property type="molecule type" value="Genomic_DNA"/>
</dbReference>
<dbReference type="InterPro" id="IPR001296">
    <property type="entry name" value="Glyco_trans_1"/>
</dbReference>
<sequence>MTDGFSSYTESQARDHTYRPNIHLKATNCKKDNARSSSRRYTKPHLLCIGGEDHNLRIPFLLALRDRGFAVTAAGTGDPTPFAKHEIDFHPFRFDRFINPLADRSAIHALSKLIAEVKPDIAQSFDTKPNLLVPIAVRNLPDVHAIRTINGLGQIYSSRSATALTLRQVFPMLHRIAARFTAMTIFQNRDDQAFFERHRMIGQGQRRLIPGSGVDVEAFDGALLDSPSSAKIRRQLKLDRSEIVITVSRMTRQKGIPTLLAAAALVNKERPSVRFLLVGPRASEGSSAITQADLDRHIPYVISTGQRSDIPALLRLSDVFAFPTEYREGVPRVLLEAALANLPIVTTTMPGCTDVVMDRWSGFLVPPRDPRALAERILEMLRGREIARVMAARAGQLVRREFGLQLTADRYAEAYVATINQAPVYRSRNGESGISLQQVGP</sequence>
<evidence type="ECO:0000259" key="2">
    <source>
        <dbReference type="Pfam" id="PF00534"/>
    </source>
</evidence>
<feature type="region of interest" description="Disordered" evidence="1">
    <location>
        <begin position="1"/>
        <end position="21"/>
    </location>
</feature>
<name>A0A380WA97_AFIFE</name>
<gene>
    <name evidence="3" type="primary">cotSA_2</name>
    <name evidence="3" type="ORF">NCTC12722_02242</name>
</gene>
<organism evidence="3 4">
    <name type="scientific">Afipia felis</name>
    <name type="common">Cat scratch disease bacillus</name>
    <dbReference type="NCBI Taxonomy" id="1035"/>
    <lineage>
        <taxon>Bacteria</taxon>
        <taxon>Pseudomonadati</taxon>
        <taxon>Pseudomonadota</taxon>
        <taxon>Alphaproteobacteria</taxon>
        <taxon>Hyphomicrobiales</taxon>
        <taxon>Nitrobacteraceae</taxon>
        <taxon>Afipia</taxon>
    </lineage>
</organism>
<keyword evidence="3" id="KW-0808">Transferase</keyword>